<dbReference type="PROSITE" id="PS50202">
    <property type="entry name" value="MSP"/>
    <property type="match status" value="1"/>
</dbReference>
<dbReference type="InterPro" id="IPR051155">
    <property type="entry name" value="Nematode_MSP"/>
</dbReference>
<keyword evidence="5" id="KW-0966">Cell projection</keyword>
<dbReference type="Gene3D" id="2.60.40.10">
    <property type="entry name" value="Immunoglobulins"/>
    <property type="match status" value="1"/>
</dbReference>
<dbReference type="GO" id="GO:0005856">
    <property type="term" value="C:cytoskeleton"/>
    <property type="evidence" value="ECO:0007669"/>
    <property type="project" value="UniProtKB-SubCell"/>
</dbReference>
<dbReference type="AGR" id="WB:WBGene00044805"/>
<comment type="function">
    <text evidence="6 8">Central component in molecular interactions underlying sperm crawling. Forms an extensive filament system that extends from sperm villipoda, along the leading edge of the pseudopod.</text>
</comment>
<evidence type="ECO:0000313" key="11">
    <source>
        <dbReference type="EMBL" id="CAK55187.1"/>
    </source>
</evidence>
<keyword evidence="3" id="KW-0238">DNA-binding</keyword>
<evidence type="ECO:0000256" key="8">
    <source>
        <dbReference type="RuleBase" id="RU003425"/>
    </source>
</evidence>
<dbReference type="EMBL" id="BX284601">
    <property type="protein sequence ID" value="CAK55187.1"/>
    <property type="molecule type" value="Genomic_DNA"/>
</dbReference>
<accession>Q18LB3</accession>
<dbReference type="SMART" id="SM00415">
    <property type="entry name" value="HSF"/>
    <property type="match status" value="1"/>
</dbReference>
<dbReference type="eggNOG" id="ENOG502TIZ9">
    <property type="taxonomic scope" value="Eukaryota"/>
</dbReference>
<dbReference type="SMR" id="Q18LB3"/>
<evidence type="ECO:0000256" key="4">
    <source>
        <dbReference type="ARBA" id="ARBA00023212"/>
    </source>
</evidence>
<feature type="domain" description="MSP" evidence="10">
    <location>
        <begin position="37"/>
        <end position="161"/>
    </location>
</feature>
<dbReference type="STRING" id="6239.Y53C10A.15.1"/>
<dbReference type="InterPro" id="IPR013783">
    <property type="entry name" value="Ig-like_fold"/>
</dbReference>
<evidence type="ECO:0000256" key="7">
    <source>
        <dbReference type="ARBA" id="ARBA00037818"/>
    </source>
</evidence>
<keyword evidence="9" id="KW-0732">Signal</keyword>
<dbReference type="CTD" id="4363016"/>
<organism evidence="11 12">
    <name type="scientific">Caenorhabditis elegans</name>
    <dbReference type="NCBI Taxonomy" id="6239"/>
    <lineage>
        <taxon>Eukaryota</taxon>
        <taxon>Metazoa</taxon>
        <taxon>Ecdysozoa</taxon>
        <taxon>Nematoda</taxon>
        <taxon>Chromadorea</taxon>
        <taxon>Rhabditida</taxon>
        <taxon>Rhabditina</taxon>
        <taxon>Rhabditomorpha</taxon>
        <taxon>Rhabditoidea</taxon>
        <taxon>Rhabditidae</taxon>
        <taxon>Peloderinae</taxon>
        <taxon>Caenorhabditis</taxon>
    </lineage>
</organism>
<comment type="subcellular location">
    <subcellularLocation>
        <location evidence="7">Cell projection</location>
        <location evidence="7">Pseudopodium</location>
    </subcellularLocation>
    <subcellularLocation>
        <location evidence="1">Cytoplasm</location>
        <location evidence="1">Cytoskeleton</location>
    </subcellularLocation>
</comment>
<dbReference type="GO" id="GO:0003700">
    <property type="term" value="F:DNA-binding transcription factor activity"/>
    <property type="evidence" value="ECO:0007669"/>
    <property type="project" value="InterPro"/>
</dbReference>
<evidence type="ECO:0000313" key="12">
    <source>
        <dbReference type="Proteomes" id="UP000001940"/>
    </source>
</evidence>
<evidence type="ECO:0000313" key="13">
    <source>
        <dbReference type="WormBase" id="Y53C10A.15"/>
    </source>
</evidence>
<dbReference type="FunCoup" id="Q18LB3">
    <property type="interactions" value="315"/>
</dbReference>
<dbReference type="PaxDb" id="6239-Y53C10A.15"/>
<keyword evidence="2" id="KW-0963">Cytoplasm</keyword>
<dbReference type="InParanoid" id="Q18LB3"/>
<dbReference type="GeneID" id="4363016"/>
<feature type="chain" id="PRO_5004187246" description="Major sperm protein" evidence="9">
    <location>
        <begin position="19"/>
        <end position="162"/>
    </location>
</feature>
<dbReference type="PANTHER" id="PTHR22920">
    <property type="entry name" value="MAJOR SPERM PROTEIN"/>
    <property type="match status" value="1"/>
</dbReference>
<dbReference type="OMA" id="YFRINHA"/>
<gene>
    <name evidence="11" type="ORF">CELE_Y53C10A.15</name>
    <name evidence="11 13" type="ORF">Y53C10A.15</name>
</gene>
<name>Q18LB3_CAEEL</name>
<dbReference type="Pfam" id="PF00635">
    <property type="entry name" value="Motile_Sperm"/>
    <property type="match status" value="1"/>
</dbReference>
<evidence type="ECO:0000256" key="6">
    <source>
        <dbReference type="ARBA" id="ARBA00037744"/>
    </source>
</evidence>
<dbReference type="PANTHER" id="PTHR22920:SF26">
    <property type="entry name" value="MAJOR SPERM PROTEIN"/>
    <property type="match status" value="1"/>
</dbReference>
<dbReference type="InterPro" id="IPR000535">
    <property type="entry name" value="MSP_dom"/>
</dbReference>
<keyword evidence="12" id="KW-1185">Reference proteome</keyword>
<evidence type="ECO:0000256" key="1">
    <source>
        <dbReference type="ARBA" id="ARBA00004245"/>
    </source>
</evidence>
<dbReference type="AlphaFoldDB" id="Q18LB3"/>
<feature type="signal peptide" evidence="9">
    <location>
        <begin position="1"/>
        <end position="18"/>
    </location>
</feature>
<evidence type="ECO:0000259" key="10">
    <source>
        <dbReference type="PROSITE" id="PS50202"/>
    </source>
</evidence>
<dbReference type="WormBase" id="Y53C10A.15">
    <property type="protein sequence ID" value="CE40287"/>
    <property type="gene ID" value="WBGene00044805"/>
</dbReference>
<evidence type="ECO:0000256" key="2">
    <source>
        <dbReference type="ARBA" id="ARBA00022490"/>
    </source>
</evidence>
<reference evidence="11 12" key="1">
    <citation type="journal article" date="1998" name="Science">
        <title>Genome sequence of the nematode C. elegans: a platform for investigating biology.</title>
        <authorList>
            <consortium name="The C. elegans sequencing consortium"/>
            <person name="Sulson J.E."/>
            <person name="Waterston R."/>
        </authorList>
    </citation>
    <scope>NUCLEOTIDE SEQUENCE [LARGE SCALE GENOMIC DNA]</scope>
    <source>
        <strain evidence="11 12">Bristol N2</strain>
    </source>
</reference>
<dbReference type="InterPro" id="IPR000232">
    <property type="entry name" value="HSF_DNA-bd"/>
</dbReference>
<dbReference type="RefSeq" id="NP_001040706.1">
    <property type="nucleotide sequence ID" value="NM_001047241.1"/>
</dbReference>
<dbReference type="Proteomes" id="UP000001940">
    <property type="component" value="Chromosome I"/>
</dbReference>
<keyword evidence="4 8" id="KW-0206">Cytoskeleton</keyword>
<evidence type="ECO:0000256" key="9">
    <source>
        <dbReference type="SAM" id="SignalP"/>
    </source>
</evidence>
<sequence>MVKLYIIIAFIIVSISTSSPKPTKCGTIDDDKSKIPNLLMEPSKYFVFNGPFDKLSMDYFILRHPEFQRIAYNVTLKQSKDSKIFLRDPNGIIEENATEKLVHIGFEPFNYTENNKEFSKDKIRIQWMNVPKDASPDSIESCLDTWFLVGAERHTLKIKYNS</sequence>
<evidence type="ECO:0000256" key="3">
    <source>
        <dbReference type="ARBA" id="ARBA00023125"/>
    </source>
</evidence>
<protein>
    <recommendedName>
        <fullName evidence="8">Major sperm protein</fullName>
    </recommendedName>
</protein>
<evidence type="ECO:0000256" key="5">
    <source>
        <dbReference type="ARBA" id="ARBA00023273"/>
    </source>
</evidence>
<dbReference type="GO" id="GO:0043565">
    <property type="term" value="F:sequence-specific DNA binding"/>
    <property type="evidence" value="ECO:0007669"/>
    <property type="project" value="InterPro"/>
</dbReference>
<proteinExistence type="predicted"/>
<dbReference type="InterPro" id="IPR008962">
    <property type="entry name" value="PapD-like_sf"/>
</dbReference>
<dbReference type="UCSC" id="Y53C10A.15">
    <property type="organism name" value="c. elegans"/>
</dbReference>
<dbReference type="Bgee" id="WBGene00044805">
    <property type="expression patterns" value="Expressed in adult organism and 1 other cell type or tissue"/>
</dbReference>
<dbReference type="GO" id="GO:0031143">
    <property type="term" value="C:pseudopodium"/>
    <property type="evidence" value="ECO:0007669"/>
    <property type="project" value="UniProtKB-SubCell"/>
</dbReference>
<dbReference type="HOGENOM" id="CLU_1636942_0_0_1"/>
<dbReference type="SUPFAM" id="SSF49354">
    <property type="entry name" value="PapD-like"/>
    <property type="match status" value="1"/>
</dbReference>
<dbReference type="PhylomeDB" id="Q18LB3"/>
<dbReference type="OrthoDB" id="5851422at2759"/>
<dbReference type="KEGG" id="cel:CELE_Y53C10A.15"/>